<dbReference type="EMBL" id="PJKN01000003">
    <property type="protein sequence ID" value="PNC56324.1"/>
    <property type="molecule type" value="Genomic_DNA"/>
</dbReference>
<accession>A0AAP8T925</accession>
<name>A0AAP8T925_9BACT</name>
<proteinExistence type="predicted"/>
<evidence type="ECO:0000313" key="2">
    <source>
        <dbReference type="Proteomes" id="UP000235914"/>
    </source>
</evidence>
<organism evidence="1 2">
    <name type="scientific">Akkermansia muciniphila</name>
    <dbReference type="NCBI Taxonomy" id="239935"/>
    <lineage>
        <taxon>Bacteria</taxon>
        <taxon>Pseudomonadati</taxon>
        <taxon>Verrucomicrobiota</taxon>
        <taxon>Verrucomicrobiia</taxon>
        <taxon>Verrucomicrobiales</taxon>
        <taxon>Akkermansiaceae</taxon>
        <taxon>Akkermansia</taxon>
    </lineage>
</organism>
<protein>
    <submittedName>
        <fullName evidence="1">Uncharacterized protein</fullName>
    </submittedName>
</protein>
<dbReference type="AlphaFoldDB" id="A0AAP8T925"/>
<reference evidence="1 2" key="1">
    <citation type="journal article" date="2017" name="BMC Genomics">
        <title>Genome sequencing of 39 Akkermansia muciniphila isolates reveals its population structure, genomic and functional diverisity, and global distribution in mammalian gut microbiotas.</title>
        <authorList>
            <person name="Guo X."/>
            <person name="Li S."/>
            <person name="Zhang J."/>
            <person name="Wu F."/>
            <person name="Li X."/>
            <person name="Wu D."/>
            <person name="Zhang M."/>
            <person name="Ou Z."/>
            <person name="Jie Z."/>
            <person name="Yan Q."/>
            <person name="Li P."/>
            <person name="Yi J."/>
            <person name="Peng Y."/>
        </authorList>
    </citation>
    <scope>NUCLEOTIDE SEQUENCE [LARGE SCALE GENOMIC DNA]</scope>
    <source>
        <strain evidence="1 2">GP43</strain>
    </source>
</reference>
<comment type="caution">
    <text evidence="1">The sequence shown here is derived from an EMBL/GenBank/DDBJ whole genome shotgun (WGS) entry which is preliminary data.</text>
</comment>
<sequence>MELGEFYQFFQVQEYGRGAWKSLRTKESARRAFLLWIFPGRRIISVVRQQDVKIADGDVWAFF</sequence>
<evidence type="ECO:0000313" key="1">
    <source>
        <dbReference type="EMBL" id="PNC56324.1"/>
    </source>
</evidence>
<gene>
    <name evidence="1" type="ORF">CXU09_06825</name>
</gene>
<dbReference type="Proteomes" id="UP000235914">
    <property type="component" value="Unassembled WGS sequence"/>
</dbReference>